<comment type="caution">
    <text evidence="6">The sequence shown here is derived from an EMBL/GenBank/DDBJ whole genome shotgun (WGS) entry which is preliminary data.</text>
</comment>
<evidence type="ECO:0000256" key="4">
    <source>
        <dbReference type="PROSITE-ProRule" id="PRU00335"/>
    </source>
</evidence>
<reference evidence="7" key="1">
    <citation type="journal article" date="2019" name="Int. J. Syst. Evol. Microbiol.">
        <title>The Global Catalogue of Microorganisms (GCM) 10K type strain sequencing project: providing services to taxonomists for standard genome sequencing and annotation.</title>
        <authorList>
            <consortium name="The Broad Institute Genomics Platform"/>
            <consortium name="The Broad Institute Genome Sequencing Center for Infectious Disease"/>
            <person name="Wu L."/>
            <person name="Ma J."/>
        </authorList>
    </citation>
    <scope>NUCLEOTIDE SEQUENCE [LARGE SCALE GENOMIC DNA]</scope>
    <source>
        <strain evidence="7">KCTC 42964</strain>
    </source>
</reference>
<organism evidence="6 7">
    <name type="scientific">Marinibaculum pumilum</name>
    <dbReference type="NCBI Taxonomy" id="1766165"/>
    <lineage>
        <taxon>Bacteria</taxon>
        <taxon>Pseudomonadati</taxon>
        <taxon>Pseudomonadota</taxon>
        <taxon>Alphaproteobacteria</taxon>
        <taxon>Rhodospirillales</taxon>
        <taxon>Rhodospirillaceae</taxon>
        <taxon>Marinibaculum</taxon>
    </lineage>
</organism>
<feature type="DNA-binding region" description="H-T-H motif" evidence="4">
    <location>
        <begin position="28"/>
        <end position="47"/>
    </location>
</feature>
<evidence type="ECO:0000259" key="5">
    <source>
        <dbReference type="PROSITE" id="PS50977"/>
    </source>
</evidence>
<evidence type="ECO:0000313" key="6">
    <source>
        <dbReference type="EMBL" id="MFC3229757.1"/>
    </source>
</evidence>
<dbReference type="PANTHER" id="PTHR47506:SF3">
    <property type="entry name" value="HTH-TYPE TRANSCRIPTIONAL REGULATOR LMRA"/>
    <property type="match status" value="1"/>
</dbReference>
<dbReference type="InterPro" id="IPR001647">
    <property type="entry name" value="HTH_TetR"/>
</dbReference>
<evidence type="ECO:0000313" key="7">
    <source>
        <dbReference type="Proteomes" id="UP001595528"/>
    </source>
</evidence>
<feature type="domain" description="HTH tetR-type" evidence="5">
    <location>
        <begin position="5"/>
        <end position="65"/>
    </location>
</feature>
<dbReference type="PANTHER" id="PTHR47506">
    <property type="entry name" value="TRANSCRIPTIONAL REGULATORY PROTEIN"/>
    <property type="match status" value="1"/>
</dbReference>
<evidence type="ECO:0000256" key="3">
    <source>
        <dbReference type="ARBA" id="ARBA00023163"/>
    </source>
</evidence>
<dbReference type="InterPro" id="IPR009057">
    <property type="entry name" value="Homeodomain-like_sf"/>
</dbReference>
<dbReference type="Pfam" id="PF00440">
    <property type="entry name" value="TetR_N"/>
    <property type="match status" value="1"/>
</dbReference>
<dbReference type="RefSeq" id="WP_379904258.1">
    <property type="nucleotide sequence ID" value="NZ_JBHRTR010000034.1"/>
</dbReference>
<dbReference type="SUPFAM" id="SSF46689">
    <property type="entry name" value="Homeodomain-like"/>
    <property type="match status" value="1"/>
</dbReference>
<evidence type="ECO:0000256" key="1">
    <source>
        <dbReference type="ARBA" id="ARBA00023015"/>
    </source>
</evidence>
<keyword evidence="1" id="KW-0805">Transcription regulation</keyword>
<dbReference type="EMBL" id="JBHRTR010000034">
    <property type="protein sequence ID" value="MFC3229757.1"/>
    <property type="molecule type" value="Genomic_DNA"/>
</dbReference>
<keyword evidence="3" id="KW-0804">Transcription</keyword>
<dbReference type="Gene3D" id="1.10.357.10">
    <property type="entry name" value="Tetracycline Repressor, domain 2"/>
    <property type="match status" value="1"/>
</dbReference>
<protein>
    <submittedName>
        <fullName evidence="6">TetR/AcrR family transcriptional regulator</fullName>
    </submittedName>
</protein>
<dbReference type="Pfam" id="PF21993">
    <property type="entry name" value="TetR_C_13_2"/>
    <property type="match status" value="1"/>
</dbReference>
<evidence type="ECO:0000256" key="2">
    <source>
        <dbReference type="ARBA" id="ARBA00023125"/>
    </source>
</evidence>
<dbReference type="Proteomes" id="UP001595528">
    <property type="component" value="Unassembled WGS sequence"/>
</dbReference>
<keyword evidence="2 4" id="KW-0238">DNA-binding</keyword>
<sequence>MPPPPKHRQAIVDAAVTLFRRQGYAATGLAEITAVSGAPKGSLYHYFPAGKAAIAEAAVQEAGRRVAETVADLARAAPSAGALVKAHAGLLAGWMAKSDYRDGSPMTTVLLENAPADAAITEAGRIAHAAWRGLLAKRLAADGFPQARAERLAVLAVAALEGALLQARVEQSGAPLLAAAEEFDLLLRSGAGG</sequence>
<name>A0ABV7L666_9PROT</name>
<dbReference type="InterPro" id="IPR054156">
    <property type="entry name" value="YxaF_TetR_C"/>
</dbReference>
<dbReference type="InterPro" id="IPR036271">
    <property type="entry name" value="Tet_transcr_reg_TetR-rel_C_sf"/>
</dbReference>
<dbReference type="SUPFAM" id="SSF48498">
    <property type="entry name" value="Tetracyclin repressor-like, C-terminal domain"/>
    <property type="match status" value="1"/>
</dbReference>
<dbReference type="PRINTS" id="PR00455">
    <property type="entry name" value="HTHTETR"/>
</dbReference>
<keyword evidence="7" id="KW-1185">Reference proteome</keyword>
<dbReference type="PROSITE" id="PS50977">
    <property type="entry name" value="HTH_TETR_2"/>
    <property type="match status" value="1"/>
</dbReference>
<accession>A0ABV7L666</accession>
<proteinExistence type="predicted"/>
<gene>
    <name evidence="6" type="ORF">ACFOGJ_21085</name>
</gene>